<dbReference type="InterPro" id="IPR003594">
    <property type="entry name" value="HATPase_dom"/>
</dbReference>
<comment type="catalytic activity">
    <reaction evidence="1">
        <text>ATP + protein L-histidine = ADP + protein N-phospho-L-histidine.</text>
        <dbReference type="EC" id="2.7.13.3"/>
    </reaction>
</comment>
<dbReference type="RefSeq" id="WP_229642241.1">
    <property type="nucleotide sequence ID" value="NZ_JADWDC010000069.1"/>
</dbReference>
<dbReference type="PROSITE" id="PS50109">
    <property type="entry name" value="HIS_KIN"/>
    <property type="match status" value="1"/>
</dbReference>
<gene>
    <name evidence="8" type="ORF">I4641_19430</name>
</gene>
<evidence type="ECO:0000313" key="8">
    <source>
        <dbReference type="EMBL" id="MCC0179141.1"/>
    </source>
</evidence>
<sequence>MKPNSLDYEQQLKQLKKENRILTKKLQRSQERQIQLEETNQKKESLLKRVILDLEESRDVAEQRTIKLSEALAQLKTTQEQLIESEKMAALGNLVAGVAHEINTPVGNSVTAASTLAEETTSFTTSVMAGQLKRSTLNNYLDLATEASEIILSNLQRAGELIQSFKQVAVDRTSLERRTFGLKSYLSEILVTLEPQLKKTPHQVSVTGDETIHINSYPGAFAQIVTNLITNSIAHGYPTNQSGVIQLDIRHESQQIVIQYQDDGCGIESQYLNNIFEPFFTTNRDGGGSGLGMHIVYNLVTQKLKGTIKVTSQVNLGTIFTIVLPLSDF</sequence>
<dbReference type="SMART" id="SM00387">
    <property type="entry name" value="HATPase_c"/>
    <property type="match status" value="1"/>
</dbReference>
<dbReference type="Gene3D" id="1.10.287.130">
    <property type="match status" value="1"/>
</dbReference>
<evidence type="ECO:0000256" key="4">
    <source>
        <dbReference type="ARBA" id="ARBA00022777"/>
    </source>
</evidence>
<reference evidence="8" key="1">
    <citation type="journal article" date="2021" name="Antonie Van Leeuwenhoek">
        <title>Draft genome and description of Waterburya agarophytonicola gen. nov. sp. nov. (Pleurocapsales, Cyanobacteria): a seaweed symbiont.</title>
        <authorList>
            <person name="Bonthond G."/>
            <person name="Shalygin S."/>
            <person name="Bayer T."/>
            <person name="Weinberger F."/>
        </authorList>
    </citation>
    <scope>NUCLEOTIDE SEQUENCE</scope>
    <source>
        <strain evidence="8">KI4</strain>
    </source>
</reference>
<dbReference type="EC" id="2.7.13.3" evidence="2"/>
<dbReference type="InterPro" id="IPR036890">
    <property type="entry name" value="HATPase_C_sf"/>
</dbReference>
<dbReference type="InterPro" id="IPR004358">
    <property type="entry name" value="Sig_transdc_His_kin-like_C"/>
</dbReference>
<dbReference type="InterPro" id="IPR005467">
    <property type="entry name" value="His_kinase_dom"/>
</dbReference>
<protein>
    <recommendedName>
        <fullName evidence="2">histidine kinase</fullName>
        <ecNumber evidence="2">2.7.13.3</ecNumber>
    </recommendedName>
</protein>
<keyword evidence="9" id="KW-1185">Reference proteome</keyword>
<proteinExistence type="predicted"/>
<evidence type="ECO:0000256" key="5">
    <source>
        <dbReference type="ARBA" id="ARBA00023012"/>
    </source>
</evidence>
<dbReference type="PRINTS" id="PR00344">
    <property type="entry name" value="BCTRLSENSOR"/>
</dbReference>
<feature type="domain" description="Histidine kinase" evidence="7">
    <location>
        <begin position="97"/>
        <end position="328"/>
    </location>
</feature>
<evidence type="ECO:0000313" key="9">
    <source>
        <dbReference type="Proteomes" id="UP000729733"/>
    </source>
</evidence>
<dbReference type="Proteomes" id="UP000729733">
    <property type="component" value="Unassembled WGS sequence"/>
</dbReference>
<dbReference type="InterPro" id="IPR003661">
    <property type="entry name" value="HisK_dim/P_dom"/>
</dbReference>
<dbReference type="Pfam" id="PF02518">
    <property type="entry name" value="HATPase_c"/>
    <property type="match status" value="1"/>
</dbReference>
<keyword evidence="6" id="KW-0175">Coiled coil</keyword>
<comment type="caution">
    <text evidence="8">The sequence shown here is derived from an EMBL/GenBank/DDBJ whole genome shotgun (WGS) entry which is preliminary data.</text>
</comment>
<keyword evidence="5" id="KW-0902">Two-component regulatory system</keyword>
<name>A0A964FHG1_9CYAN</name>
<evidence type="ECO:0000256" key="3">
    <source>
        <dbReference type="ARBA" id="ARBA00022553"/>
    </source>
</evidence>
<dbReference type="SUPFAM" id="SSF55874">
    <property type="entry name" value="ATPase domain of HSP90 chaperone/DNA topoisomerase II/histidine kinase"/>
    <property type="match status" value="1"/>
</dbReference>
<dbReference type="CDD" id="cd00082">
    <property type="entry name" value="HisKA"/>
    <property type="match status" value="1"/>
</dbReference>
<dbReference type="AlphaFoldDB" id="A0A964FHG1"/>
<dbReference type="InterPro" id="IPR036097">
    <property type="entry name" value="HisK_dim/P_sf"/>
</dbReference>
<evidence type="ECO:0000256" key="6">
    <source>
        <dbReference type="SAM" id="Coils"/>
    </source>
</evidence>
<dbReference type="PANTHER" id="PTHR43065">
    <property type="entry name" value="SENSOR HISTIDINE KINASE"/>
    <property type="match status" value="1"/>
</dbReference>
<evidence type="ECO:0000259" key="7">
    <source>
        <dbReference type="PROSITE" id="PS50109"/>
    </source>
</evidence>
<feature type="coiled-coil region" evidence="6">
    <location>
        <begin position="5"/>
        <end position="88"/>
    </location>
</feature>
<evidence type="ECO:0000256" key="1">
    <source>
        <dbReference type="ARBA" id="ARBA00000085"/>
    </source>
</evidence>
<evidence type="ECO:0000256" key="2">
    <source>
        <dbReference type="ARBA" id="ARBA00012438"/>
    </source>
</evidence>
<dbReference type="Gene3D" id="3.30.565.10">
    <property type="entry name" value="Histidine kinase-like ATPase, C-terminal domain"/>
    <property type="match status" value="1"/>
</dbReference>
<keyword evidence="4 8" id="KW-0808">Transferase</keyword>
<dbReference type="PANTHER" id="PTHR43065:SF42">
    <property type="entry name" value="TWO-COMPONENT SENSOR PPRA"/>
    <property type="match status" value="1"/>
</dbReference>
<keyword evidence="3" id="KW-0597">Phosphoprotein</keyword>
<dbReference type="SUPFAM" id="SSF47384">
    <property type="entry name" value="Homodimeric domain of signal transducing histidine kinase"/>
    <property type="match status" value="1"/>
</dbReference>
<dbReference type="GO" id="GO:0000155">
    <property type="term" value="F:phosphorelay sensor kinase activity"/>
    <property type="evidence" value="ECO:0007669"/>
    <property type="project" value="InterPro"/>
</dbReference>
<keyword evidence="4 8" id="KW-0418">Kinase</keyword>
<dbReference type="EMBL" id="JADWDC010000069">
    <property type="protein sequence ID" value="MCC0179141.1"/>
    <property type="molecule type" value="Genomic_DNA"/>
</dbReference>
<organism evidence="8 9">
    <name type="scientific">Waterburya agarophytonicola KI4</name>
    <dbReference type="NCBI Taxonomy" id="2874699"/>
    <lineage>
        <taxon>Bacteria</taxon>
        <taxon>Bacillati</taxon>
        <taxon>Cyanobacteriota</taxon>
        <taxon>Cyanophyceae</taxon>
        <taxon>Pleurocapsales</taxon>
        <taxon>Hyellaceae</taxon>
        <taxon>Waterburya</taxon>
        <taxon>Waterburya agarophytonicola</taxon>
    </lineage>
</organism>
<accession>A0A964FHG1</accession>